<dbReference type="Proteomes" id="UP000424527">
    <property type="component" value="Unassembled WGS sequence"/>
</dbReference>
<evidence type="ECO:0008006" key="4">
    <source>
        <dbReference type="Google" id="ProtNLM"/>
    </source>
</evidence>
<evidence type="ECO:0000313" key="2">
    <source>
        <dbReference type="EMBL" id="KAE8293901.1"/>
    </source>
</evidence>
<organism evidence="2 3">
    <name type="scientific">Larimichthys crocea</name>
    <name type="common">Large yellow croaker</name>
    <name type="synonym">Pseudosciaena crocea</name>
    <dbReference type="NCBI Taxonomy" id="215358"/>
    <lineage>
        <taxon>Eukaryota</taxon>
        <taxon>Metazoa</taxon>
        <taxon>Chordata</taxon>
        <taxon>Craniata</taxon>
        <taxon>Vertebrata</taxon>
        <taxon>Euteleostomi</taxon>
        <taxon>Actinopterygii</taxon>
        <taxon>Neopterygii</taxon>
        <taxon>Teleostei</taxon>
        <taxon>Neoteleostei</taxon>
        <taxon>Acanthomorphata</taxon>
        <taxon>Eupercaria</taxon>
        <taxon>Sciaenidae</taxon>
        <taxon>Larimichthys</taxon>
    </lineage>
</organism>
<feature type="compositionally biased region" description="Low complexity" evidence="1">
    <location>
        <begin position="138"/>
        <end position="167"/>
    </location>
</feature>
<keyword evidence="3" id="KW-1185">Reference proteome</keyword>
<dbReference type="PANTHER" id="PTHR31025:SF27">
    <property type="entry name" value="SI:CH211-193K19.2-RELATED"/>
    <property type="match status" value="1"/>
</dbReference>
<evidence type="ECO:0000313" key="3">
    <source>
        <dbReference type="Proteomes" id="UP000424527"/>
    </source>
</evidence>
<comment type="caution">
    <text evidence="2">The sequence shown here is derived from an EMBL/GenBank/DDBJ whole genome shotgun (WGS) entry which is preliminary data.</text>
</comment>
<dbReference type="PANTHER" id="PTHR31025">
    <property type="entry name" value="SI:CH211-196P9.1-RELATED"/>
    <property type="match status" value="1"/>
</dbReference>
<name>A0A6G0IRK4_LARCR</name>
<gene>
    <name evidence="2" type="ORF">D5F01_LYC06842</name>
</gene>
<dbReference type="EMBL" id="REGW02000007">
    <property type="protein sequence ID" value="KAE8293901.1"/>
    <property type="molecule type" value="Genomic_DNA"/>
</dbReference>
<reference evidence="2 3" key="1">
    <citation type="submission" date="2019-07" db="EMBL/GenBank/DDBJ databases">
        <title>Chromosome genome assembly for large yellow croaker.</title>
        <authorList>
            <person name="Xiao S."/>
        </authorList>
    </citation>
    <scope>NUCLEOTIDE SEQUENCE [LARGE SCALE GENOMIC DNA]</scope>
    <source>
        <strain evidence="2">JMULYC20181020</strain>
        <tissue evidence="2">Muscle</tissue>
    </source>
</reference>
<feature type="region of interest" description="Disordered" evidence="1">
    <location>
        <begin position="117"/>
        <end position="170"/>
    </location>
</feature>
<sequence>MQSSTTTTILLFFDSHVISESGSCNGCEDSGSTVVIEYKMAATLRVVLGTDDASKLRLPTGIPDSVEDLKREITRQCGLSGNFRLQYRDIEFDNEFVNLSSTAELQDKSTVKVIYLPNETDMSPRHDPSSVPEELDEASSISSSLSTADTDILSSPGSTSSGPSLRSQPWPQTFPIPQFSYEVEVQLERANCTHLSCGTLLSPSAKLKSDILDSLASEIIKYKVYPSSAEFDTVAEALIRKHPCLKEQGSVCGYYGWKISLKYKMANYRTRLRGIGCPELSINSMKGKHGTTGQSPNQVKKPRKAEVNYCPDFPVGETKESLEEERQALLLEIKKKNQQQIKSKMGKTFAYRRQEIVMDMPFITELKSRWPALFSESEVNAEFTRITTVPLLSKFMSQLDGYSDRLLKVFRKKGGEAGRKIRLITAVMDKDPRIERRRECVIKGLCIYLNEEPESLIKTYLDASSDASHGMEAIVMGIYVIQHEGAEPDEDPEDVGVIIEGVNVLQGLRNVANGCVLLLGLIYSLNLSYPKELKHTFEFLQKVVMELDGNRLSQKVQVLKNRLLE</sequence>
<evidence type="ECO:0000256" key="1">
    <source>
        <dbReference type="SAM" id="MobiDB-lite"/>
    </source>
</evidence>
<accession>A0A6G0IRK4</accession>
<proteinExistence type="predicted"/>
<protein>
    <recommendedName>
        <fullName evidence="4">Sterile alpha motif domain-containing protein 3</fullName>
    </recommendedName>
</protein>
<dbReference type="AlphaFoldDB" id="A0A6G0IRK4"/>